<dbReference type="Proteomes" id="UP001303046">
    <property type="component" value="Unassembled WGS sequence"/>
</dbReference>
<organism evidence="3 4">
    <name type="scientific">Necator americanus</name>
    <name type="common">Human hookworm</name>
    <dbReference type="NCBI Taxonomy" id="51031"/>
    <lineage>
        <taxon>Eukaryota</taxon>
        <taxon>Metazoa</taxon>
        <taxon>Ecdysozoa</taxon>
        <taxon>Nematoda</taxon>
        <taxon>Chromadorea</taxon>
        <taxon>Rhabditida</taxon>
        <taxon>Rhabditina</taxon>
        <taxon>Rhabditomorpha</taxon>
        <taxon>Strongyloidea</taxon>
        <taxon>Ancylostomatidae</taxon>
        <taxon>Bunostominae</taxon>
        <taxon>Necator</taxon>
    </lineage>
</organism>
<keyword evidence="1" id="KW-0479">Metal-binding</keyword>
<reference evidence="3 4" key="1">
    <citation type="submission" date="2023-08" db="EMBL/GenBank/DDBJ databases">
        <title>A Necator americanus chromosomal reference genome.</title>
        <authorList>
            <person name="Ilik V."/>
            <person name="Petrzelkova K.J."/>
            <person name="Pardy F."/>
            <person name="Fuh T."/>
            <person name="Niatou-Singa F.S."/>
            <person name="Gouil Q."/>
            <person name="Baker L."/>
            <person name="Ritchie M.E."/>
            <person name="Jex A.R."/>
            <person name="Gazzola D."/>
            <person name="Li H."/>
            <person name="Toshio Fujiwara R."/>
            <person name="Zhan B."/>
            <person name="Aroian R.V."/>
            <person name="Pafco B."/>
            <person name="Schwarz E.M."/>
        </authorList>
    </citation>
    <scope>NUCLEOTIDE SEQUENCE [LARGE SCALE GENOMIC DNA]</scope>
    <source>
        <strain evidence="3 4">Aroian</strain>
        <tissue evidence="3">Whole animal</tissue>
    </source>
</reference>
<gene>
    <name evidence="3" type="primary">Necator_chrI.g3241</name>
    <name evidence="3" type="ORF">RB195_007112</name>
</gene>
<name>A0ABR1BZ98_NECAM</name>
<evidence type="ECO:0000256" key="1">
    <source>
        <dbReference type="PROSITE-ProRule" id="PRU00042"/>
    </source>
</evidence>
<evidence type="ECO:0000313" key="4">
    <source>
        <dbReference type="Proteomes" id="UP001303046"/>
    </source>
</evidence>
<dbReference type="SUPFAM" id="SSF57667">
    <property type="entry name" value="beta-beta-alpha zinc fingers"/>
    <property type="match status" value="1"/>
</dbReference>
<dbReference type="EMBL" id="JAVFWL010000001">
    <property type="protein sequence ID" value="KAK6730443.1"/>
    <property type="molecule type" value="Genomic_DNA"/>
</dbReference>
<evidence type="ECO:0000313" key="3">
    <source>
        <dbReference type="EMBL" id="KAK6730443.1"/>
    </source>
</evidence>
<dbReference type="PANTHER" id="PTHR33936">
    <property type="entry name" value="PROTEIN CBG17840"/>
    <property type="match status" value="1"/>
</dbReference>
<dbReference type="SUPFAM" id="SSF56219">
    <property type="entry name" value="DNase I-like"/>
    <property type="match status" value="1"/>
</dbReference>
<keyword evidence="1" id="KW-0863">Zinc-finger</keyword>
<sequence>MDTTHNIAMNECPVCGVAKKRMERHLVDVHGYSQDQIADFKVQKKSRKVAASGKPVYNCEFCDATFNSMSGLSRHRGTKHADEYSPRVIMCPICRESVKSHRELANHAHQEHAEDPDEFVVETIVFQNLEDYENWKLSLEKGGVISRFIARTKITEHTKVTYLRCHFSFHSASVAEKTKKSVPYCTAYMNVTEKVDGVTVEHCPTHLGHEARPSQLRLNKNAEQYISSVYLGRCLQQNAVSSVTSGEVGTARDAPYSSFGDEEMMEMVKEDYVEKEEQIPRSLTDIQDRHKFILQRIEMEYTSARESVFKVMRRPTERTEMDLEHALQMMLEFRRVVDSFAKNVENNENTGRLFRRPVAPLIGRSQGLAPIRKLHKRFLSRNEEHAKRRSAMYIPNCEQNERDVCVVCLRIQPGSSSTIGQICWIRCPTCGDWMHTECLSNVCPYDDVGRLATGGGDQISGCQDVIDSGPRRRTHDSPWRLSQTVYLQRENSFTAPTCMPSRSCRAYQFHGCSAETKCRRSDVRQMNDGTFFVGEVPSRNVGGVGLLCTHLSSISSISEILYLVGHSSPPPSAPKIHKYHQLLLPTSQLIIPIGRVLRGAGGVVHNEKSFYKFVVGDFNAKLGKATEEEYRIGRFGLGDRNENGNRLAALLSAARLFHGNSLSEKDHRRWTWESPNGATRAEIDHILTNRRWCLLDVQ</sequence>
<dbReference type="Gene3D" id="3.30.160.60">
    <property type="entry name" value="Classic Zinc Finger"/>
    <property type="match status" value="1"/>
</dbReference>
<evidence type="ECO:0000259" key="2">
    <source>
        <dbReference type="PROSITE" id="PS50157"/>
    </source>
</evidence>
<dbReference type="Gene3D" id="3.60.10.10">
    <property type="entry name" value="Endonuclease/exonuclease/phosphatase"/>
    <property type="match status" value="1"/>
</dbReference>
<keyword evidence="4" id="KW-1185">Reference proteome</keyword>
<dbReference type="PROSITE" id="PS50157">
    <property type="entry name" value="ZINC_FINGER_C2H2_2"/>
    <property type="match status" value="1"/>
</dbReference>
<dbReference type="InterPro" id="IPR036236">
    <property type="entry name" value="Znf_C2H2_sf"/>
</dbReference>
<keyword evidence="1" id="KW-0862">Zinc</keyword>
<accession>A0ABR1BZ98</accession>
<dbReference type="PROSITE" id="PS00028">
    <property type="entry name" value="ZINC_FINGER_C2H2_1"/>
    <property type="match status" value="2"/>
</dbReference>
<dbReference type="InterPro" id="IPR013087">
    <property type="entry name" value="Znf_C2H2_type"/>
</dbReference>
<dbReference type="PANTHER" id="PTHR33936:SF24">
    <property type="entry name" value="C2H2-TYPE DOMAIN-CONTAINING PROTEIN"/>
    <property type="match status" value="1"/>
</dbReference>
<dbReference type="InterPro" id="IPR052797">
    <property type="entry name" value="RegFact_GeneExpr_CellDeath"/>
</dbReference>
<feature type="domain" description="C2H2-type" evidence="2">
    <location>
        <begin position="57"/>
        <end position="85"/>
    </location>
</feature>
<proteinExistence type="predicted"/>
<dbReference type="SMART" id="SM00355">
    <property type="entry name" value="ZnF_C2H2"/>
    <property type="match status" value="3"/>
</dbReference>
<protein>
    <recommendedName>
        <fullName evidence="2">C2H2-type domain-containing protein</fullName>
    </recommendedName>
</protein>
<comment type="caution">
    <text evidence="3">The sequence shown here is derived from an EMBL/GenBank/DDBJ whole genome shotgun (WGS) entry which is preliminary data.</text>
</comment>
<dbReference type="InterPro" id="IPR036691">
    <property type="entry name" value="Endo/exonu/phosph_ase_sf"/>
</dbReference>